<evidence type="ECO:0000313" key="4">
    <source>
        <dbReference type="Proteomes" id="UP001050691"/>
    </source>
</evidence>
<sequence>MSIMHHDTEYNDCGVVNRQHRMYTGTYRSHSHGDYTKRRLSTICGSANAMPASNTLNPNPKGKAKAKVKARVTQLDPNNELNNEINASSSGLTGGPDQYSEDEYEDDYGEYNTQTRAQRLRIPLRQAWQSYFLTAFLAFLTILLGLGLVFLIIADSYTAPAIRMLNHFLEGSEVDKIHILDNTLILGEPEGLWVDSVERREMGDGGLRINVTVEIRLGVDTDYIMGFQDAVDDNWFRLAWMNMGRWGVSTLGTLSTVVDRLTLEEPGNTHLVAVQPTSSIPVTLCPGLRSQIQIQNHPYSSRCDLPLSRLSFSIQPSDNATDLLGLFERSWKEGSMKVVGHASDVIVIGGAPNSGRLDLNKPRWWQFSQWRRWIRLSQSGVVTNLELKALPLEFPGMPPLEPGSDLPNITDLIAIESFHVSTFSNPTNDVPVNSFSDDDNHLNPGRQQRILSAYNHDNMSEFFNSIGYSQNQNDFEDRRTIVILAHASILHPFGALASMVDLGIGVPPIPFIVSLPVYPDNDGEGGNKSLLLSHPSTSSSSSIPVVKVFTSPSFNETHIRLPLWGTILPLPVIPDPETNSSTKKPAFKVDPGFTKALSSFIRSYLSYEPSPILLKTLYYPSLEVAAVFPPPEQKMDIIRDVRLEGMWIKPGGFFGVIPTNSVKAAADKFLILGGEERREIIDESLETNVEDLGISSSLALEVLASATVHARIVLPKGFDVDLEVTRLWVDALIFDGDVPTEEEPTMDDVEDEDKVASSTSDPTLPTPFPLPNPLPPRAFARITPKTWLNATSSLTKPKPEPDDVRKNADTNEEVEEGKSIYVTAQAIDVPLQVLLGRQADLRRFVTKVLFSSEPVIAGIKGVVAVAVKIPGLTVQKDLPYQDQDQKDRTRNSAARLIFSSTITTTFQSDPRKPESDPRIEGSELILTDLPFQGSVPIGGSRLWMK</sequence>
<keyword evidence="2" id="KW-1133">Transmembrane helix</keyword>
<keyword evidence="2" id="KW-0472">Membrane</keyword>
<feature type="region of interest" description="Disordered" evidence="1">
    <location>
        <begin position="790"/>
        <end position="813"/>
    </location>
</feature>
<feature type="compositionally biased region" description="Basic and acidic residues" evidence="1">
    <location>
        <begin position="797"/>
        <end position="809"/>
    </location>
</feature>
<feature type="compositionally biased region" description="Pro residues" evidence="1">
    <location>
        <begin position="764"/>
        <end position="773"/>
    </location>
</feature>
<feature type="region of interest" description="Disordered" evidence="1">
    <location>
        <begin position="78"/>
        <end position="101"/>
    </location>
</feature>
<organism evidence="3 4">
    <name type="scientific">Clathrus columnatus</name>
    <dbReference type="NCBI Taxonomy" id="1419009"/>
    <lineage>
        <taxon>Eukaryota</taxon>
        <taxon>Fungi</taxon>
        <taxon>Dikarya</taxon>
        <taxon>Basidiomycota</taxon>
        <taxon>Agaricomycotina</taxon>
        <taxon>Agaricomycetes</taxon>
        <taxon>Phallomycetidae</taxon>
        <taxon>Phallales</taxon>
        <taxon>Clathraceae</taxon>
        <taxon>Clathrus</taxon>
    </lineage>
</organism>
<name>A0AAV5A6K5_9AGAM</name>
<dbReference type="EMBL" id="BPWL01000005">
    <property type="protein sequence ID" value="GJJ10259.1"/>
    <property type="molecule type" value="Genomic_DNA"/>
</dbReference>
<feature type="compositionally biased region" description="Polar residues" evidence="1">
    <location>
        <begin position="78"/>
        <end position="91"/>
    </location>
</feature>
<feature type="compositionally biased region" description="Acidic residues" evidence="1">
    <location>
        <begin position="739"/>
        <end position="753"/>
    </location>
</feature>
<keyword evidence="4" id="KW-1185">Reference proteome</keyword>
<evidence type="ECO:0000256" key="1">
    <source>
        <dbReference type="SAM" id="MobiDB-lite"/>
    </source>
</evidence>
<keyword evidence="2" id="KW-0812">Transmembrane</keyword>
<protein>
    <submittedName>
        <fullName evidence="3">Uncharacterized protein</fullName>
    </submittedName>
</protein>
<proteinExistence type="predicted"/>
<comment type="caution">
    <text evidence="3">The sequence shown here is derived from an EMBL/GenBank/DDBJ whole genome shotgun (WGS) entry which is preliminary data.</text>
</comment>
<feature type="region of interest" description="Disordered" evidence="1">
    <location>
        <begin position="739"/>
        <end position="773"/>
    </location>
</feature>
<evidence type="ECO:0000256" key="2">
    <source>
        <dbReference type="SAM" id="Phobius"/>
    </source>
</evidence>
<reference evidence="3" key="1">
    <citation type="submission" date="2021-10" db="EMBL/GenBank/DDBJ databases">
        <title>De novo Genome Assembly of Clathrus columnatus (Basidiomycota, Fungi) Using Illumina and Nanopore Sequence Data.</title>
        <authorList>
            <person name="Ogiso-Tanaka E."/>
            <person name="Itagaki H."/>
            <person name="Hosoya T."/>
            <person name="Hosaka K."/>
        </authorList>
    </citation>
    <scope>NUCLEOTIDE SEQUENCE</scope>
    <source>
        <strain evidence="3">MO-923</strain>
    </source>
</reference>
<gene>
    <name evidence="3" type="ORF">Clacol_004485</name>
</gene>
<accession>A0AAV5A6K5</accession>
<dbReference type="Proteomes" id="UP001050691">
    <property type="component" value="Unassembled WGS sequence"/>
</dbReference>
<evidence type="ECO:0000313" key="3">
    <source>
        <dbReference type="EMBL" id="GJJ10259.1"/>
    </source>
</evidence>
<dbReference type="AlphaFoldDB" id="A0AAV5A6K5"/>
<feature type="transmembrane region" description="Helical" evidence="2">
    <location>
        <begin position="131"/>
        <end position="154"/>
    </location>
</feature>